<organism evidence="4 5">
    <name type="scientific">Urbifossiella limnaea</name>
    <dbReference type="NCBI Taxonomy" id="2528023"/>
    <lineage>
        <taxon>Bacteria</taxon>
        <taxon>Pseudomonadati</taxon>
        <taxon>Planctomycetota</taxon>
        <taxon>Planctomycetia</taxon>
        <taxon>Gemmatales</taxon>
        <taxon>Gemmataceae</taxon>
        <taxon>Urbifossiella</taxon>
    </lineage>
</organism>
<evidence type="ECO:0000313" key="4">
    <source>
        <dbReference type="EMBL" id="QDU19417.1"/>
    </source>
</evidence>
<dbReference type="PANTHER" id="PTHR34677">
    <property type="match status" value="1"/>
</dbReference>
<feature type="domain" description="Bacterial Ig-like" evidence="2">
    <location>
        <begin position="617"/>
        <end position="718"/>
    </location>
</feature>
<dbReference type="EMBL" id="CP036273">
    <property type="protein sequence ID" value="QDU19417.1"/>
    <property type="molecule type" value="Genomic_DNA"/>
</dbReference>
<evidence type="ECO:0000313" key="5">
    <source>
        <dbReference type="Proteomes" id="UP000319576"/>
    </source>
</evidence>
<dbReference type="Pfam" id="PF19077">
    <property type="entry name" value="Big_13"/>
    <property type="match status" value="4"/>
</dbReference>
<feature type="domain" description="Bacterial Ig-like" evidence="3">
    <location>
        <begin position="227"/>
        <end position="316"/>
    </location>
</feature>
<dbReference type="Gene3D" id="2.60.40.10">
    <property type="entry name" value="Immunoglobulins"/>
    <property type="match status" value="4"/>
</dbReference>
<dbReference type="InterPro" id="IPR044016">
    <property type="entry name" value="Big_13"/>
</dbReference>
<dbReference type="Proteomes" id="UP000319576">
    <property type="component" value="Chromosome"/>
</dbReference>
<name>A0A517XPI8_9BACT</name>
<gene>
    <name evidence="4" type="ORF">ETAA1_13410</name>
</gene>
<feature type="domain" description="Bacterial Ig-like" evidence="2">
    <location>
        <begin position="3"/>
        <end position="43"/>
    </location>
</feature>
<keyword evidence="5" id="KW-1185">Reference proteome</keyword>
<evidence type="ECO:0000259" key="3">
    <source>
        <dbReference type="Pfam" id="PF19078"/>
    </source>
</evidence>
<dbReference type="KEGG" id="uli:ETAA1_13410"/>
<feature type="region of interest" description="Disordered" evidence="1">
    <location>
        <begin position="627"/>
        <end position="652"/>
    </location>
</feature>
<dbReference type="InterPro" id="IPR044048">
    <property type="entry name" value="Big_12"/>
</dbReference>
<dbReference type="PANTHER" id="PTHR34677:SF3">
    <property type="entry name" value="BACTERIAL IG-LIKE DOMAIN-CONTAINING PROTEIN"/>
    <property type="match status" value="1"/>
</dbReference>
<proteinExistence type="predicted"/>
<dbReference type="InterPro" id="IPR013783">
    <property type="entry name" value="Ig-like_fold"/>
</dbReference>
<evidence type="ECO:0000259" key="2">
    <source>
        <dbReference type="Pfam" id="PF19077"/>
    </source>
</evidence>
<evidence type="ECO:0000256" key="1">
    <source>
        <dbReference type="SAM" id="MobiDB-lite"/>
    </source>
</evidence>
<protein>
    <submittedName>
        <fullName evidence="4">Uncharacterized protein</fullName>
    </submittedName>
</protein>
<dbReference type="NCBIfam" id="NF033510">
    <property type="entry name" value="Ca_tandemer"/>
    <property type="match status" value="2"/>
</dbReference>
<feature type="domain" description="Bacterial Ig-like" evidence="3">
    <location>
        <begin position="322"/>
        <end position="416"/>
    </location>
</feature>
<dbReference type="AlphaFoldDB" id="A0A517XPI8"/>
<accession>A0A517XPI8</accession>
<reference evidence="4 5" key="1">
    <citation type="submission" date="2019-02" db="EMBL/GenBank/DDBJ databases">
        <title>Deep-cultivation of Planctomycetes and their phenomic and genomic characterization uncovers novel biology.</title>
        <authorList>
            <person name="Wiegand S."/>
            <person name="Jogler M."/>
            <person name="Boedeker C."/>
            <person name="Pinto D."/>
            <person name="Vollmers J."/>
            <person name="Rivas-Marin E."/>
            <person name="Kohn T."/>
            <person name="Peeters S.H."/>
            <person name="Heuer A."/>
            <person name="Rast P."/>
            <person name="Oberbeckmann S."/>
            <person name="Bunk B."/>
            <person name="Jeske O."/>
            <person name="Meyerdierks A."/>
            <person name="Storesund J.E."/>
            <person name="Kallscheuer N."/>
            <person name="Luecker S."/>
            <person name="Lage O.M."/>
            <person name="Pohl T."/>
            <person name="Merkel B.J."/>
            <person name="Hornburger P."/>
            <person name="Mueller R.-W."/>
            <person name="Bruemmer F."/>
            <person name="Labrenz M."/>
            <person name="Spormann A.M."/>
            <person name="Op den Camp H."/>
            <person name="Overmann J."/>
            <person name="Amann R."/>
            <person name="Jetten M.S.M."/>
            <person name="Mascher T."/>
            <person name="Medema M.H."/>
            <person name="Devos D.P."/>
            <person name="Kaster A.-K."/>
            <person name="Ovreas L."/>
            <person name="Rohde M."/>
            <person name="Galperin M.Y."/>
            <person name="Jogler C."/>
        </authorList>
    </citation>
    <scope>NUCLEOTIDE SEQUENCE [LARGE SCALE GENOMIC DNA]</scope>
    <source>
        <strain evidence="4 5">ETA_A1</strain>
    </source>
</reference>
<dbReference type="RefSeq" id="WP_238389386.1">
    <property type="nucleotide sequence ID" value="NZ_CP036273.1"/>
</dbReference>
<feature type="compositionally biased region" description="Polar residues" evidence="1">
    <location>
        <begin position="636"/>
        <end position="647"/>
    </location>
</feature>
<dbReference type="Pfam" id="PF19078">
    <property type="entry name" value="Big_12"/>
    <property type="match status" value="2"/>
</dbReference>
<sequence length="828" mass="79741">MSGTTWSVTLPAALAEGTYTVTATATDTVGNVKSATSSLVIDTTTPTPTLTSAAPDPTSTSPIPFTVTFDEDVTGFSTAGLSVPNAVITGFTQVDARTYTFGVAPQAQGTVSVLAFPAAATDAAGNASTASATVTRTFDSAGPVVTATPLTTNNPTPTLAGTVDDPAATVTVVVNGQTYTATVTANSWSADVTTALGEGTYDIVVTATDALGNSGTTTAAGGLVVDLTGPTAMATAPTGPTNANPISFTVDFGEAVTGFDETGLTVTGGTVTGVTPGAGNSYTVSVTADADGPVGVTVNAGAAQDAAWNDNTPSTTATVEYDGTAPTATLSTAAADPTSASPLAFTVTFSEVVSGFGVGGLDVTNGTASGIATTDGLTYTFDVTPAGDGPVIVTVTAGAAADAAGNASVVSNSVSVVFDGTAPVAAADPLTTTSRTPTLTSTVDDPDATVSVVVDGQTIPATVSGTSWSAVVPTDIADGTYDVVVTATDVLGNGATTTLTGGLVVDATAPTVMISAPSVPLTAGGPVTFTVTYADATAPTVTLTDADVSLDITGTAGGAVSVAGSGLVWTVTVTGVTGDGTIGIVIAAGTVTDAAGNAAPAAGPSAAFTADNTAPAAPTITGLDPATDTGALDTDGVTSNPKPTFTGTAEPGSTVEVVADDGTGPVSLGTVAADATTGAWSLTGPDALADGAYTVTAVATDEVGNASDPSALFVLVVDGSAPTATVDGAGTGGVSGTATDAGGSGVARVLVSLRESAGGGLYFDEVTGAFTSNDPLFFDATDDSAGGDFSAWSYALPPGTSGDYAVTARVIDLAGNQADSVVTPVSVT</sequence>
<feature type="domain" description="Bacterial Ig-like" evidence="2">
    <location>
        <begin position="431"/>
        <end position="506"/>
    </location>
</feature>
<feature type="domain" description="Bacterial Ig-like" evidence="2">
    <location>
        <begin position="151"/>
        <end position="226"/>
    </location>
</feature>